<dbReference type="GO" id="GO:0016301">
    <property type="term" value="F:kinase activity"/>
    <property type="evidence" value="ECO:0007669"/>
    <property type="project" value="InterPro"/>
</dbReference>
<dbReference type="InterPro" id="IPR006083">
    <property type="entry name" value="PRK/URK"/>
</dbReference>
<reference evidence="2 3" key="1">
    <citation type="journal article" date="2020" name="ISME J.">
        <title>Uncovering the hidden diversity of litter-decomposition mechanisms in mushroom-forming fungi.</title>
        <authorList>
            <person name="Floudas D."/>
            <person name="Bentzer J."/>
            <person name="Ahren D."/>
            <person name="Johansson T."/>
            <person name="Persson P."/>
            <person name="Tunlid A."/>
        </authorList>
    </citation>
    <scope>NUCLEOTIDE SEQUENCE [LARGE SCALE GENOMIC DNA]</scope>
    <source>
        <strain evidence="2 3">CBS 291.85</strain>
    </source>
</reference>
<comment type="caution">
    <text evidence="2">The sequence shown here is derived from an EMBL/GenBank/DDBJ whole genome shotgun (WGS) entry which is preliminary data.</text>
</comment>
<dbReference type="InterPro" id="IPR027417">
    <property type="entry name" value="P-loop_NTPase"/>
</dbReference>
<dbReference type="SUPFAM" id="SSF52540">
    <property type="entry name" value="P-loop containing nucleoside triphosphate hydrolases"/>
    <property type="match status" value="1"/>
</dbReference>
<proteinExistence type="predicted"/>
<accession>A0A8H5FF95</accession>
<dbReference type="Pfam" id="PF00485">
    <property type="entry name" value="PRK"/>
    <property type="match status" value="1"/>
</dbReference>
<dbReference type="EMBL" id="JAACJM010000249">
    <property type="protein sequence ID" value="KAF5335020.1"/>
    <property type="molecule type" value="Genomic_DNA"/>
</dbReference>
<evidence type="ECO:0000259" key="1">
    <source>
        <dbReference type="Pfam" id="PF00485"/>
    </source>
</evidence>
<organism evidence="2 3">
    <name type="scientific">Tetrapyrgos nigripes</name>
    <dbReference type="NCBI Taxonomy" id="182062"/>
    <lineage>
        <taxon>Eukaryota</taxon>
        <taxon>Fungi</taxon>
        <taxon>Dikarya</taxon>
        <taxon>Basidiomycota</taxon>
        <taxon>Agaricomycotina</taxon>
        <taxon>Agaricomycetes</taxon>
        <taxon>Agaricomycetidae</taxon>
        <taxon>Agaricales</taxon>
        <taxon>Marasmiineae</taxon>
        <taxon>Marasmiaceae</taxon>
        <taxon>Tetrapyrgos</taxon>
    </lineage>
</organism>
<dbReference type="Proteomes" id="UP000559256">
    <property type="component" value="Unassembled WGS sequence"/>
</dbReference>
<evidence type="ECO:0000313" key="3">
    <source>
        <dbReference type="Proteomes" id="UP000559256"/>
    </source>
</evidence>
<dbReference type="OrthoDB" id="10041966at2759"/>
<dbReference type="PANTHER" id="PTHR10285">
    <property type="entry name" value="URIDINE KINASE"/>
    <property type="match status" value="1"/>
</dbReference>
<gene>
    <name evidence="2" type="ORF">D9758_016199</name>
</gene>
<sequence length="272" mass="31156">MSTDTIPTRIIMIGVGGATSSGKTTLAKHLQNCLHDSFIIHQDDFVPPAENLPVDPEYGFANWDDAPGAIDWDRMAAFLSDLKKGGILPSNHQSYDSFNETRTVPVDDDQIVQWRLQSEQVAAIHQEKYGEKLIWALIDGFLLYWDERIISNLDVRAFIRVPEDIAKSRREARSYHTPGEQYLFWLSMYMVLIWEIEGDVWRDPPEYWEKVVWPAYIRAHKHIFEGEDIMGNLNGKVKELVLLESTEASMQQMVNVVIEKILDFSAGTGRVS</sequence>
<name>A0A8H5FF95_9AGAR</name>
<dbReference type="AlphaFoldDB" id="A0A8H5FF95"/>
<protein>
    <recommendedName>
        <fullName evidence="1">Phosphoribulokinase/uridine kinase domain-containing protein</fullName>
    </recommendedName>
</protein>
<dbReference type="GO" id="GO:0005524">
    <property type="term" value="F:ATP binding"/>
    <property type="evidence" value="ECO:0007669"/>
    <property type="project" value="InterPro"/>
</dbReference>
<keyword evidence="3" id="KW-1185">Reference proteome</keyword>
<evidence type="ECO:0000313" key="2">
    <source>
        <dbReference type="EMBL" id="KAF5335020.1"/>
    </source>
</evidence>
<feature type="domain" description="Phosphoribulokinase/uridine kinase" evidence="1">
    <location>
        <begin position="12"/>
        <end position="179"/>
    </location>
</feature>
<dbReference type="Gene3D" id="3.40.50.300">
    <property type="entry name" value="P-loop containing nucleotide triphosphate hydrolases"/>
    <property type="match status" value="1"/>
</dbReference>
<dbReference type="CDD" id="cd02024">
    <property type="entry name" value="NRK1"/>
    <property type="match status" value="1"/>
</dbReference>